<keyword evidence="2" id="KW-1185">Reference proteome</keyword>
<dbReference type="WBParaSite" id="GPUH_0001141701-mRNA-1">
    <property type="protein sequence ID" value="GPUH_0001141701-mRNA-1"/>
    <property type="gene ID" value="GPUH_0001141701"/>
</dbReference>
<gene>
    <name evidence="1" type="ORF">GPUH_LOCUS11403</name>
</gene>
<dbReference type="AlphaFoldDB" id="A0A183DRR2"/>
<protein>
    <submittedName>
        <fullName evidence="3">DUF2345 domain-containing protein</fullName>
    </submittedName>
</protein>
<sequence>MGTPFEFSTELLQISEIGIFIELDATEISIKSGAGIFIEANGGMLIGTDTDTIFTGIDAAAAAVLIDVDAEVSTEVGGDSIFIGAGADILIEAGPGMLIGASACASIGGRAAPDKSEMENGMADVDMLTGTEHKMLDAANSGILCEEADDVVKFITEVIEHDGNDVSTGNNEFVA</sequence>
<dbReference type="Proteomes" id="UP000271098">
    <property type="component" value="Unassembled WGS sequence"/>
</dbReference>
<dbReference type="EMBL" id="UYRT01078531">
    <property type="protein sequence ID" value="VDN18728.1"/>
    <property type="molecule type" value="Genomic_DNA"/>
</dbReference>
<evidence type="ECO:0000313" key="1">
    <source>
        <dbReference type="EMBL" id="VDN18728.1"/>
    </source>
</evidence>
<evidence type="ECO:0000313" key="3">
    <source>
        <dbReference type="WBParaSite" id="GPUH_0001141701-mRNA-1"/>
    </source>
</evidence>
<reference evidence="3" key="1">
    <citation type="submission" date="2016-06" db="UniProtKB">
        <authorList>
            <consortium name="WormBaseParasite"/>
        </authorList>
    </citation>
    <scope>IDENTIFICATION</scope>
</reference>
<name>A0A183DRR2_9BILA</name>
<accession>A0A183DRR2</accession>
<reference evidence="1 2" key="2">
    <citation type="submission" date="2018-11" db="EMBL/GenBank/DDBJ databases">
        <authorList>
            <consortium name="Pathogen Informatics"/>
        </authorList>
    </citation>
    <scope>NUCLEOTIDE SEQUENCE [LARGE SCALE GENOMIC DNA]</scope>
</reference>
<evidence type="ECO:0000313" key="2">
    <source>
        <dbReference type="Proteomes" id="UP000271098"/>
    </source>
</evidence>
<proteinExistence type="predicted"/>
<organism evidence="3">
    <name type="scientific">Gongylonema pulchrum</name>
    <dbReference type="NCBI Taxonomy" id="637853"/>
    <lineage>
        <taxon>Eukaryota</taxon>
        <taxon>Metazoa</taxon>
        <taxon>Ecdysozoa</taxon>
        <taxon>Nematoda</taxon>
        <taxon>Chromadorea</taxon>
        <taxon>Rhabditida</taxon>
        <taxon>Spirurina</taxon>
        <taxon>Spiruromorpha</taxon>
        <taxon>Spiruroidea</taxon>
        <taxon>Gongylonematidae</taxon>
        <taxon>Gongylonema</taxon>
    </lineage>
</organism>